<sequence>MQGLKTWLAGRWVAAAGFMAAALLAILPLLHASYALPLVLLFLHSPGYMVHQVEEHTGDRFRRFVNQRIFGGRDALSVTAVLVINLPVVWGLNLAALYAAFLWGAGFGLVAPYAMLLNGITHIAAALRFRGYNPGLATSVVVFLPLSLATIVAIGPVGIGFHLAALGLAVVLHGLIIADVLLRLRRNAAQGLTP</sequence>
<evidence type="ECO:0000313" key="4">
    <source>
        <dbReference type="Proteomes" id="UP000746741"/>
    </source>
</evidence>
<proteinExistence type="predicted"/>
<organism evidence="2 5">
    <name type="scientific">Neoroseomonas oryzicola</name>
    <dbReference type="NCBI Taxonomy" id="535904"/>
    <lineage>
        <taxon>Bacteria</taxon>
        <taxon>Pseudomonadati</taxon>
        <taxon>Pseudomonadota</taxon>
        <taxon>Alphaproteobacteria</taxon>
        <taxon>Acetobacterales</taxon>
        <taxon>Acetobacteraceae</taxon>
        <taxon>Neoroseomonas</taxon>
    </lineage>
</organism>
<dbReference type="EMBL" id="JAAEDK010000056">
    <property type="protein sequence ID" value="MBR0661533.1"/>
    <property type="molecule type" value="Genomic_DNA"/>
</dbReference>
<keyword evidence="1" id="KW-0812">Transmembrane</keyword>
<comment type="caution">
    <text evidence="2">The sequence shown here is derived from an EMBL/GenBank/DDBJ whole genome shotgun (WGS) entry which is preliminary data.</text>
</comment>
<dbReference type="EMBL" id="JAAVUP010000004">
    <property type="protein sequence ID" value="NKE18409.1"/>
    <property type="molecule type" value="Genomic_DNA"/>
</dbReference>
<dbReference type="RefSeq" id="WP_168042311.1">
    <property type="nucleotide sequence ID" value="NZ_JAAEDK010000056.1"/>
</dbReference>
<gene>
    <name evidence="3" type="ORF">GWK15_15760</name>
    <name evidence="2" type="ORF">GXW75_19920</name>
</gene>
<keyword evidence="4" id="KW-1185">Reference proteome</keyword>
<evidence type="ECO:0000313" key="2">
    <source>
        <dbReference type="EMBL" id="MBR0661533.1"/>
    </source>
</evidence>
<name>A0A9X9WMH3_9PROT</name>
<feature type="transmembrane region" description="Helical" evidence="1">
    <location>
        <begin position="70"/>
        <end position="90"/>
    </location>
</feature>
<evidence type="ECO:0000313" key="3">
    <source>
        <dbReference type="EMBL" id="NKE18409.1"/>
    </source>
</evidence>
<dbReference type="Proteomes" id="UP000746741">
    <property type="component" value="Unassembled WGS sequence"/>
</dbReference>
<evidence type="ECO:0000313" key="5">
    <source>
        <dbReference type="Proteomes" id="UP001138708"/>
    </source>
</evidence>
<feature type="transmembrane region" description="Helical" evidence="1">
    <location>
        <begin position="96"/>
        <end position="116"/>
    </location>
</feature>
<feature type="transmembrane region" description="Helical" evidence="1">
    <location>
        <begin position="136"/>
        <end position="155"/>
    </location>
</feature>
<reference evidence="2" key="3">
    <citation type="journal article" date="2021" name="Syst. Appl. Microbiol.">
        <title>Roseomonas hellenica sp. nov., isolated from roots of wild-growing Alkanna tinctoria.</title>
        <authorList>
            <person name="Rat A."/>
            <person name="Naranjo H.D."/>
            <person name="Lebbe L."/>
            <person name="Cnockaert M."/>
            <person name="Krigas N."/>
            <person name="Grigoriadou K."/>
            <person name="Maloupa E."/>
            <person name="Willems A."/>
        </authorList>
    </citation>
    <scope>NUCLEOTIDE SEQUENCE</scope>
    <source>
        <strain evidence="2">LMG 31161</strain>
    </source>
</reference>
<evidence type="ECO:0000256" key="1">
    <source>
        <dbReference type="SAM" id="Phobius"/>
    </source>
</evidence>
<dbReference type="Proteomes" id="UP001138708">
    <property type="component" value="Unassembled WGS sequence"/>
</dbReference>
<dbReference type="Pfam" id="PF13787">
    <property type="entry name" value="HXXEE"/>
    <property type="match status" value="1"/>
</dbReference>
<feature type="transmembrane region" description="Helical" evidence="1">
    <location>
        <begin position="12"/>
        <end position="43"/>
    </location>
</feature>
<keyword evidence="1" id="KW-1133">Transmembrane helix</keyword>
<reference evidence="2" key="1">
    <citation type="submission" date="2020-01" db="EMBL/GenBank/DDBJ databases">
        <authorList>
            <person name="Rat A."/>
        </authorList>
    </citation>
    <scope>NUCLEOTIDE SEQUENCE</scope>
    <source>
        <strain evidence="2">LMG 31161</strain>
    </source>
</reference>
<dbReference type="InterPro" id="IPR025671">
    <property type="entry name" value="HXXEE"/>
</dbReference>
<dbReference type="AlphaFoldDB" id="A0A9X9WMH3"/>
<protein>
    <submittedName>
        <fullName evidence="2">HXXEE domain-containing protein</fullName>
    </submittedName>
</protein>
<feature type="transmembrane region" description="Helical" evidence="1">
    <location>
        <begin position="161"/>
        <end position="182"/>
    </location>
</feature>
<accession>A0A9X9WMH3</accession>
<keyword evidence="1" id="KW-0472">Membrane</keyword>
<reference evidence="3 4" key="2">
    <citation type="submission" date="2020-02" db="EMBL/GenBank/DDBJ databases">
        <authorList>
            <person name="Sun Q."/>
            <person name="Inoue M."/>
        </authorList>
    </citation>
    <scope>NUCLEOTIDE SEQUENCE [LARGE SCALE GENOMIC DNA]</scope>
    <source>
        <strain evidence="3 4">KCTC 22478</strain>
    </source>
</reference>